<organism evidence="4 5">
    <name type="scientific">Ignelater luminosus</name>
    <name type="common">Cucubano</name>
    <name type="synonym">Pyrophorus luminosus</name>
    <dbReference type="NCBI Taxonomy" id="2038154"/>
    <lineage>
        <taxon>Eukaryota</taxon>
        <taxon>Metazoa</taxon>
        <taxon>Ecdysozoa</taxon>
        <taxon>Arthropoda</taxon>
        <taxon>Hexapoda</taxon>
        <taxon>Insecta</taxon>
        <taxon>Pterygota</taxon>
        <taxon>Neoptera</taxon>
        <taxon>Endopterygota</taxon>
        <taxon>Coleoptera</taxon>
        <taxon>Polyphaga</taxon>
        <taxon>Elateriformia</taxon>
        <taxon>Elateroidea</taxon>
        <taxon>Elateridae</taxon>
        <taxon>Agrypninae</taxon>
        <taxon>Pyrophorini</taxon>
        <taxon>Ignelater</taxon>
    </lineage>
</organism>
<dbReference type="OrthoDB" id="205623at2759"/>
<dbReference type="InterPro" id="IPR000863">
    <property type="entry name" value="Sulfotransferase_dom"/>
</dbReference>
<accession>A0A8K0G2P5</accession>
<gene>
    <name evidence="4" type="ORF">ILUMI_22686</name>
</gene>
<dbReference type="PANTHER" id="PTHR11783">
    <property type="entry name" value="SULFOTRANSFERASE SULT"/>
    <property type="match status" value="1"/>
</dbReference>
<reference evidence="4" key="1">
    <citation type="submission" date="2019-08" db="EMBL/GenBank/DDBJ databases">
        <title>The genome of the North American firefly Photinus pyralis.</title>
        <authorList>
            <consortium name="Photinus pyralis genome working group"/>
            <person name="Fallon T.R."/>
            <person name="Sander Lower S.E."/>
            <person name="Weng J.-K."/>
        </authorList>
    </citation>
    <scope>NUCLEOTIDE SEQUENCE</scope>
    <source>
        <strain evidence="4">TRF0915ILg1</strain>
        <tissue evidence="4">Whole body</tissue>
    </source>
</reference>
<dbReference type="EMBL" id="VTPC01090404">
    <property type="protein sequence ID" value="KAF2883513.1"/>
    <property type="molecule type" value="Genomic_DNA"/>
</dbReference>
<evidence type="ECO:0000313" key="5">
    <source>
        <dbReference type="Proteomes" id="UP000801492"/>
    </source>
</evidence>
<dbReference type="SUPFAM" id="SSF52540">
    <property type="entry name" value="P-loop containing nucleoside triphosphate hydrolases"/>
    <property type="match status" value="1"/>
</dbReference>
<evidence type="ECO:0000256" key="2">
    <source>
        <dbReference type="ARBA" id="ARBA00022679"/>
    </source>
</evidence>
<dbReference type="Proteomes" id="UP000801492">
    <property type="component" value="Unassembled WGS sequence"/>
</dbReference>
<sequence length="323" mass="37819">MAYIRKIGNNNEIDKLLNRVFTFSARTGYVEVGKDNFCLPVYYEQNAEQVNNFEIHEDDVFICGHPKTGTTWCSEMVWLLVNNLNYEEAKKQVIHKRVFQIELSFLFNTEVYLKDEVTSLESMREIKRPRCIKTHFHWSLLPKQIQNGTKKPKMILTLRNPQDSCISLYHHSQMVENYSGTFEEFCTLFLAGRVCFGPFWKQVLSFWEQRERENILFITFKEMKDDLLAVIRKVSSFLGKTYTEEEIEKLAEHLSFQSMKKNPSVNLEKVIEENIKSGIATSTDPFIRSGQVGAFKSKMSPDMIKKFEEWNRENLIGTGLTLE</sequence>
<name>A0A8K0G2P5_IGNLU</name>
<keyword evidence="5" id="KW-1185">Reference proteome</keyword>
<proteinExistence type="inferred from homology"/>
<evidence type="ECO:0000259" key="3">
    <source>
        <dbReference type="Pfam" id="PF00685"/>
    </source>
</evidence>
<protein>
    <recommendedName>
        <fullName evidence="3">Sulfotransferase domain-containing protein</fullName>
    </recommendedName>
</protein>
<dbReference type="GO" id="GO:0008146">
    <property type="term" value="F:sulfotransferase activity"/>
    <property type="evidence" value="ECO:0007669"/>
    <property type="project" value="InterPro"/>
</dbReference>
<dbReference type="Gene3D" id="3.40.50.300">
    <property type="entry name" value="P-loop containing nucleotide triphosphate hydrolases"/>
    <property type="match status" value="1"/>
</dbReference>
<keyword evidence="2" id="KW-0808">Transferase</keyword>
<dbReference type="AlphaFoldDB" id="A0A8K0G2P5"/>
<feature type="domain" description="Sulfotransferase" evidence="3">
    <location>
        <begin position="58"/>
        <end position="319"/>
    </location>
</feature>
<evidence type="ECO:0000256" key="1">
    <source>
        <dbReference type="ARBA" id="ARBA00005771"/>
    </source>
</evidence>
<evidence type="ECO:0000313" key="4">
    <source>
        <dbReference type="EMBL" id="KAF2883513.1"/>
    </source>
</evidence>
<comment type="caution">
    <text evidence="4">The sequence shown here is derived from an EMBL/GenBank/DDBJ whole genome shotgun (WGS) entry which is preliminary data.</text>
</comment>
<dbReference type="InterPro" id="IPR027417">
    <property type="entry name" value="P-loop_NTPase"/>
</dbReference>
<dbReference type="Pfam" id="PF00685">
    <property type="entry name" value="Sulfotransfer_1"/>
    <property type="match status" value="1"/>
</dbReference>
<comment type="similarity">
    <text evidence="1">Belongs to the sulfotransferase 1 family.</text>
</comment>